<reference evidence="2 3" key="1">
    <citation type="submission" date="2015-07" db="EMBL/GenBank/DDBJ databases">
        <title>Genome sequence of Levilinea saccharolytica DSM 16555.</title>
        <authorList>
            <person name="Hemp J."/>
            <person name="Ward L.M."/>
            <person name="Pace L.A."/>
            <person name="Fischer W.W."/>
        </authorList>
    </citation>
    <scope>NUCLEOTIDE SEQUENCE [LARGE SCALE GENOMIC DNA]</scope>
    <source>
        <strain evidence="2 3">KIBI-1</strain>
    </source>
</reference>
<keyword evidence="3" id="KW-1185">Reference proteome</keyword>
<accession>A0A0P6YJP9</accession>
<evidence type="ECO:0000313" key="3">
    <source>
        <dbReference type="Proteomes" id="UP000050501"/>
    </source>
</evidence>
<dbReference type="STRING" id="229921.ADN01_03380"/>
<dbReference type="Proteomes" id="UP000050501">
    <property type="component" value="Unassembled WGS sequence"/>
</dbReference>
<comment type="caution">
    <text evidence="2">The sequence shown here is derived from an EMBL/GenBank/DDBJ whole genome shotgun (WGS) entry which is preliminary data.</text>
</comment>
<evidence type="ECO:0000313" key="2">
    <source>
        <dbReference type="EMBL" id="KPL89926.1"/>
    </source>
</evidence>
<dbReference type="EMBL" id="LGCM01000014">
    <property type="protein sequence ID" value="KPL89926.1"/>
    <property type="molecule type" value="Genomic_DNA"/>
</dbReference>
<evidence type="ECO:0000256" key="1">
    <source>
        <dbReference type="SAM" id="MobiDB-lite"/>
    </source>
</evidence>
<proteinExistence type="predicted"/>
<dbReference type="AlphaFoldDB" id="A0A0P6YJP9"/>
<organism evidence="2 3">
    <name type="scientific">Levilinea saccharolytica</name>
    <dbReference type="NCBI Taxonomy" id="229921"/>
    <lineage>
        <taxon>Bacteria</taxon>
        <taxon>Bacillati</taxon>
        <taxon>Chloroflexota</taxon>
        <taxon>Anaerolineae</taxon>
        <taxon>Anaerolineales</taxon>
        <taxon>Anaerolineaceae</taxon>
        <taxon>Levilinea</taxon>
    </lineage>
</organism>
<dbReference type="REBASE" id="132880">
    <property type="entry name" value="M.LsaKIBI1ORF3380P"/>
</dbReference>
<protein>
    <submittedName>
        <fullName evidence="2">Uncharacterized protein</fullName>
    </submittedName>
</protein>
<feature type="region of interest" description="Disordered" evidence="1">
    <location>
        <begin position="283"/>
        <end position="302"/>
    </location>
</feature>
<name>A0A0P6YJP9_9CHLR</name>
<gene>
    <name evidence="2" type="ORF">ADN01_03380</name>
</gene>
<sequence length="302" mass="34640">MINFRKPRPGEVAAKVILTGDEDATSFFEKARAILIEALEAHPGSSADRLYDELVSRMVRRGEFQRHNFDELLRSVAEPVTEPVMKNLFEQKEADLFGSHEAVRWYLLDTAGLVDEAEGKKESAAAQRLEAFMQRWLREHPGESGVHYSDLFEQYLPISDKPRRLLQEWLPEFFFKTAEGTWRPAKDDEERQQKLGLRSTGVLRHIKRFANALSEGVPPGERDKPANPATLADWIYQCRRAGLYDLGRILYEKGGLRFDGLGEELQLQVEEDYQICVKRGIQTSPKKTRKKPDQPQLEGLVD</sequence>